<dbReference type="PANTHER" id="PTHR46796">
    <property type="entry name" value="HTH-TYPE TRANSCRIPTIONAL ACTIVATOR RHAS-RELATED"/>
    <property type="match status" value="1"/>
</dbReference>
<organism evidence="5 6">
    <name type="scientific">Candidatus Thiodiazotropha endoloripes</name>
    <dbReference type="NCBI Taxonomy" id="1818881"/>
    <lineage>
        <taxon>Bacteria</taxon>
        <taxon>Pseudomonadati</taxon>
        <taxon>Pseudomonadota</taxon>
        <taxon>Gammaproteobacteria</taxon>
        <taxon>Chromatiales</taxon>
        <taxon>Sedimenticolaceae</taxon>
        <taxon>Candidatus Thiodiazotropha</taxon>
    </lineage>
</organism>
<sequence length="325" mass="37081">MHDPNNDIKDDALTHFLTRTHLQARIFMHRSYCEEWAIDIAGTGQIPFYLVDNGQAWVHMDGTEPRLIQAGDLVMFPHDSHHVLANSRKPQNRENINQPKDCIKQESLTSVLCGFYEFESDAAQLLLNDMPDIVLLTDARNNPTTDGIAHVIDTILIELKNNNPGRNIALRDLARLLLLHLLRNCYSANLSQGYLKALITPQIGHALQLIHTRFNEEWTLEDLARTIGMSRTAFAQKFHEYVGMPPVKYLTSWRMQEATNLLKNTTLNIEKIAGKCGYQSAASFRKAYKSFTGNTPRQLRNKSRDSFISRARRRILSSEDPPSNQ</sequence>
<keyword evidence="2" id="KW-0238">DNA-binding</keyword>
<feature type="domain" description="HTH araC/xylS-type" evidence="4">
    <location>
        <begin position="204"/>
        <end position="302"/>
    </location>
</feature>
<dbReference type="PROSITE" id="PS01124">
    <property type="entry name" value="HTH_ARAC_FAMILY_2"/>
    <property type="match status" value="1"/>
</dbReference>
<keyword evidence="6" id="KW-1185">Reference proteome</keyword>
<dbReference type="Gene3D" id="1.10.10.60">
    <property type="entry name" value="Homeodomain-like"/>
    <property type="match status" value="2"/>
</dbReference>
<dbReference type="Pfam" id="PF12833">
    <property type="entry name" value="HTH_18"/>
    <property type="match status" value="1"/>
</dbReference>
<evidence type="ECO:0000256" key="1">
    <source>
        <dbReference type="ARBA" id="ARBA00023015"/>
    </source>
</evidence>
<keyword evidence="3" id="KW-0804">Transcription</keyword>
<dbReference type="InterPro" id="IPR050204">
    <property type="entry name" value="AraC_XylS_family_regulators"/>
</dbReference>
<keyword evidence="1" id="KW-0805">Transcription regulation</keyword>
<dbReference type="SMART" id="SM00342">
    <property type="entry name" value="HTH_ARAC"/>
    <property type="match status" value="1"/>
</dbReference>
<dbReference type="STRING" id="1818881.A3196_07675"/>
<protein>
    <recommendedName>
        <fullName evidence="4">HTH araC/xylS-type domain-containing protein</fullName>
    </recommendedName>
</protein>
<accession>A0A1E2UQ26</accession>
<dbReference type="GO" id="GO:0003700">
    <property type="term" value="F:DNA-binding transcription factor activity"/>
    <property type="evidence" value="ECO:0007669"/>
    <property type="project" value="InterPro"/>
</dbReference>
<dbReference type="InterPro" id="IPR032783">
    <property type="entry name" value="AraC_lig"/>
</dbReference>
<evidence type="ECO:0000313" key="6">
    <source>
        <dbReference type="Proteomes" id="UP000094849"/>
    </source>
</evidence>
<dbReference type="InterPro" id="IPR009057">
    <property type="entry name" value="Homeodomain-like_sf"/>
</dbReference>
<reference evidence="5 6" key="1">
    <citation type="submission" date="2016-03" db="EMBL/GenBank/DDBJ databases">
        <title>Chemosynthetic sulphur-oxidizing symbionts of marine invertebrate animals are capable of nitrogen fixation.</title>
        <authorList>
            <person name="Petersen J.M."/>
            <person name="Kemper A."/>
            <person name="Gruber-Vodicka H."/>
            <person name="Cardini U."/>
            <person name="Geest Mvander."/>
            <person name="Kleiner M."/>
            <person name="Bulgheresi S."/>
            <person name="Fussmann M."/>
            <person name="Herbold C."/>
            <person name="Seah B.K.B."/>
            <person name="Antony C.Paul."/>
            <person name="Liu D."/>
            <person name="Belitz A."/>
            <person name="Weber M."/>
        </authorList>
    </citation>
    <scope>NUCLEOTIDE SEQUENCE [LARGE SCALE GENOMIC DNA]</scope>
    <source>
        <strain evidence="5">G_D</strain>
    </source>
</reference>
<dbReference type="Proteomes" id="UP000094849">
    <property type="component" value="Unassembled WGS sequence"/>
</dbReference>
<proteinExistence type="predicted"/>
<dbReference type="GO" id="GO:0043565">
    <property type="term" value="F:sequence-specific DNA binding"/>
    <property type="evidence" value="ECO:0007669"/>
    <property type="project" value="InterPro"/>
</dbReference>
<evidence type="ECO:0000259" key="4">
    <source>
        <dbReference type="PROSITE" id="PS01124"/>
    </source>
</evidence>
<evidence type="ECO:0000256" key="2">
    <source>
        <dbReference type="ARBA" id="ARBA00023125"/>
    </source>
</evidence>
<dbReference type="InterPro" id="IPR018060">
    <property type="entry name" value="HTH_AraC"/>
</dbReference>
<dbReference type="RefSeq" id="WP_069004377.1">
    <property type="nucleotide sequence ID" value="NZ_LVJW01000003.1"/>
</dbReference>
<dbReference type="AlphaFoldDB" id="A0A1E2UQ26"/>
<gene>
    <name evidence="5" type="ORF">A3196_07675</name>
</gene>
<evidence type="ECO:0000313" key="5">
    <source>
        <dbReference type="EMBL" id="ODB96645.1"/>
    </source>
</evidence>
<evidence type="ECO:0000256" key="3">
    <source>
        <dbReference type="ARBA" id="ARBA00023163"/>
    </source>
</evidence>
<name>A0A1E2UQ26_9GAMM</name>
<dbReference type="EMBL" id="LVJZ01000003">
    <property type="protein sequence ID" value="ODB96645.1"/>
    <property type="molecule type" value="Genomic_DNA"/>
</dbReference>
<dbReference type="Pfam" id="PF12852">
    <property type="entry name" value="Cupin_6"/>
    <property type="match status" value="1"/>
</dbReference>
<comment type="caution">
    <text evidence="5">The sequence shown here is derived from an EMBL/GenBank/DDBJ whole genome shotgun (WGS) entry which is preliminary data.</text>
</comment>
<dbReference type="PANTHER" id="PTHR46796:SF7">
    <property type="entry name" value="ARAC FAMILY TRANSCRIPTIONAL REGULATOR"/>
    <property type="match status" value="1"/>
</dbReference>
<dbReference type="SUPFAM" id="SSF46689">
    <property type="entry name" value="Homeodomain-like"/>
    <property type="match status" value="2"/>
</dbReference>